<protein>
    <recommendedName>
        <fullName evidence="1">PiggyBac transposable element-derived protein domain-containing protein</fullName>
    </recommendedName>
</protein>
<dbReference type="OrthoDB" id="6147624at2759"/>
<dbReference type="Pfam" id="PF13843">
    <property type="entry name" value="DDE_Tnp_1_7"/>
    <property type="match status" value="1"/>
</dbReference>
<dbReference type="EMBL" id="CAJPWZ010002589">
    <property type="protein sequence ID" value="CAG2241451.1"/>
    <property type="molecule type" value="Genomic_DNA"/>
</dbReference>
<accession>A0A8S3UFR2</accession>
<evidence type="ECO:0000313" key="3">
    <source>
        <dbReference type="Proteomes" id="UP000683360"/>
    </source>
</evidence>
<dbReference type="PANTHER" id="PTHR46599">
    <property type="entry name" value="PIGGYBAC TRANSPOSABLE ELEMENT-DERIVED PROTEIN 4"/>
    <property type="match status" value="1"/>
</dbReference>
<organism evidence="2 3">
    <name type="scientific">Mytilus edulis</name>
    <name type="common">Blue mussel</name>
    <dbReference type="NCBI Taxonomy" id="6550"/>
    <lineage>
        <taxon>Eukaryota</taxon>
        <taxon>Metazoa</taxon>
        <taxon>Spiralia</taxon>
        <taxon>Lophotrochozoa</taxon>
        <taxon>Mollusca</taxon>
        <taxon>Bivalvia</taxon>
        <taxon>Autobranchia</taxon>
        <taxon>Pteriomorphia</taxon>
        <taxon>Mytilida</taxon>
        <taxon>Mytiloidea</taxon>
        <taxon>Mytilidae</taxon>
        <taxon>Mytilinae</taxon>
        <taxon>Mytilus</taxon>
    </lineage>
</organism>
<feature type="domain" description="PiggyBac transposable element-derived protein" evidence="1">
    <location>
        <begin position="61"/>
        <end position="288"/>
    </location>
</feature>
<reference evidence="2" key="1">
    <citation type="submission" date="2021-03" db="EMBL/GenBank/DDBJ databases">
        <authorList>
            <person name="Bekaert M."/>
        </authorList>
    </citation>
    <scope>NUCLEOTIDE SEQUENCE</scope>
</reference>
<sequence>MADNLNFGEYLDEIFADKDSDNEFEGFDLDDVNENPEVNINECITNENWVAGDHVPLPLNFSQNLTIDECMVPWRGNLSFKTYNPDKPSKYGLKAYMLCDSKNGFCSKFKLYTGKPLIPHSSNGATYDLTMDLLRGHFGKGHILYCDNYYSSPQLFSDLWELGVGATGTVRPNRKGVPDELKSLKLRAKGETAVVNKGPLNLTKYLDHKPVYMLSTVSTSENIDTNRKDPRTGENIIRPKVVFEYNYKMVGVDRSDQMISYCKIPIKTLKWWKKVIFHMFSMAALNSYIIYKITTTERSPLLFRNYRRKFIKQLIEKSNDVGIYEAKKSAGRPSGKQLERLTGRHFAEKIIPTGTKLNLTRRCIVCTPAERELLASAGEKRRRPGRDTSFNCAECNVALCIDPCFKLYHKYKEYNLAYKRQKLAAEAARNVNENNTEE</sequence>
<gene>
    <name evidence="2" type="ORF">MEDL_53710</name>
</gene>
<dbReference type="PANTHER" id="PTHR46599:SF3">
    <property type="entry name" value="PIGGYBAC TRANSPOSABLE ELEMENT-DERIVED PROTEIN 4"/>
    <property type="match status" value="1"/>
</dbReference>
<keyword evidence="3" id="KW-1185">Reference proteome</keyword>
<evidence type="ECO:0000259" key="1">
    <source>
        <dbReference type="Pfam" id="PF13843"/>
    </source>
</evidence>
<dbReference type="InterPro" id="IPR029526">
    <property type="entry name" value="PGBD"/>
</dbReference>
<dbReference type="Proteomes" id="UP000683360">
    <property type="component" value="Unassembled WGS sequence"/>
</dbReference>
<proteinExistence type="predicted"/>
<name>A0A8S3UFR2_MYTED</name>
<comment type="caution">
    <text evidence="2">The sequence shown here is derived from an EMBL/GenBank/DDBJ whole genome shotgun (WGS) entry which is preliminary data.</text>
</comment>
<dbReference type="AlphaFoldDB" id="A0A8S3UFR2"/>
<evidence type="ECO:0000313" key="2">
    <source>
        <dbReference type="EMBL" id="CAG2241451.1"/>
    </source>
</evidence>